<accession>A0A5N5CXX3</accession>
<reference evidence="2 3" key="1">
    <citation type="journal article" date="2019" name="Sci. Rep.">
        <title>A multi-omics analysis of the grapevine pathogen Lasiodiplodia theobromae reveals that temperature affects the expression of virulence- and pathogenicity-related genes.</title>
        <authorList>
            <person name="Felix C."/>
            <person name="Meneses R."/>
            <person name="Goncalves M.F.M."/>
            <person name="Tilleman L."/>
            <person name="Duarte A.S."/>
            <person name="Jorrin-Novo J.V."/>
            <person name="Van de Peer Y."/>
            <person name="Deforce D."/>
            <person name="Van Nieuwerburgh F."/>
            <person name="Esteves A.C."/>
            <person name="Alves A."/>
        </authorList>
    </citation>
    <scope>NUCLEOTIDE SEQUENCE [LARGE SCALE GENOMIC DNA]</scope>
    <source>
        <strain evidence="2 3">LA-SOL3</strain>
    </source>
</reference>
<dbReference type="EMBL" id="VCHE01000150">
    <property type="protein sequence ID" value="KAB2570134.1"/>
    <property type="molecule type" value="Genomic_DNA"/>
</dbReference>
<gene>
    <name evidence="2" type="ORF">DBV05_g11203</name>
</gene>
<evidence type="ECO:0000313" key="3">
    <source>
        <dbReference type="Proteomes" id="UP000325902"/>
    </source>
</evidence>
<comment type="caution">
    <text evidence="2">The sequence shown here is derived from an EMBL/GenBank/DDBJ whole genome shotgun (WGS) entry which is preliminary data.</text>
</comment>
<dbReference type="Proteomes" id="UP000325902">
    <property type="component" value="Unassembled WGS sequence"/>
</dbReference>
<protein>
    <submittedName>
        <fullName evidence="2">Uncharacterized protein</fullName>
    </submittedName>
</protein>
<feature type="compositionally biased region" description="Pro residues" evidence="1">
    <location>
        <begin position="23"/>
        <end position="41"/>
    </location>
</feature>
<feature type="region of interest" description="Disordered" evidence="1">
    <location>
        <begin position="189"/>
        <end position="232"/>
    </location>
</feature>
<proteinExistence type="predicted"/>
<keyword evidence="3" id="KW-1185">Reference proteome</keyword>
<organism evidence="2 3">
    <name type="scientific">Lasiodiplodia theobromae</name>
    <dbReference type="NCBI Taxonomy" id="45133"/>
    <lineage>
        <taxon>Eukaryota</taxon>
        <taxon>Fungi</taxon>
        <taxon>Dikarya</taxon>
        <taxon>Ascomycota</taxon>
        <taxon>Pezizomycotina</taxon>
        <taxon>Dothideomycetes</taxon>
        <taxon>Dothideomycetes incertae sedis</taxon>
        <taxon>Botryosphaeriales</taxon>
        <taxon>Botryosphaeriaceae</taxon>
        <taxon>Lasiodiplodia</taxon>
    </lineage>
</organism>
<feature type="compositionally biased region" description="Low complexity" evidence="1">
    <location>
        <begin position="49"/>
        <end position="68"/>
    </location>
</feature>
<feature type="compositionally biased region" description="Basic and acidic residues" evidence="1">
    <location>
        <begin position="189"/>
        <end position="209"/>
    </location>
</feature>
<name>A0A5N5CXX3_9PEZI</name>
<evidence type="ECO:0000313" key="2">
    <source>
        <dbReference type="EMBL" id="KAB2570134.1"/>
    </source>
</evidence>
<sequence>MPVQTRSSTRKTHLSAPHAAGLPPSPTRRTPPPPRNTPPPRKPPRPRTQKPSTNTRPPSSPSSPTSTLQHHLLTTLTHTTSLRHTLASLTARLTSAEHNLALTKQHLRDATTQARESKRIICRYLELSMADIPPCKSLALPMDVYADESCGRLADAVREGEESVREMRGLVEGVKRKVAEGGREVGRLRRMVRMEKEKEDRKRVGEGRGKTGAKAKGRGRGKTGAKGRKRGA</sequence>
<dbReference type="AlphaFoldDB" id="A0A5N5CXX3"/>
<dbReference type="OrthoDB" id="10589984at2759"/>
<feature type="compositionally biased region" description="Basic residues" evidence="1">
    <location>
        <begin position="211"/>
        <end position="232"/>
    </location>
</feature>
<feature type="region of interest" description="Disordered" evidence="1">
    <location>
        <begin position="1"/>
        <end position="68"/>
    </location>
</feature>
<evidence type="ECO:0000256" key="1">
    <source>
        <dbReference type="SAM" id="MobiDB-lite"/>
    </source>
</evidence>